<keyword evidence="2" id="KW-1185">Reference proteome</keyword>
<accession>A0A1I5ACW6</accession>
<proteinExistence type="predicted"/>
<dbReference type="RefSeq" id="WP_024982715.1">
    <property type="nucleotide sequence ID" value="NZ_CBCRUM010000043.1"/>
</dbReference>
<gene>
    <name evidence="1" type="ORF">SAMN05444143_1351</name>
</gene>
<dbReference type="Proteomes" id="UP000182961">
    <property type="component" value="Unassembled WGS sequence"/>
</dbReference>
<protein>
    <submittedName>
        <fullName evidence="1">Uncharacterized protein</fullName>
    </submittedName>
</protein>
<dbReference type="EMBL" id="FOUT01000035">
    <property type="protein sequence ID" value="SFN60242.1"/>
    <property type="molecule type" value="Genomic_DNA"/>
</dbReference>
<organism evidence="1 2">
    <name type="scientific">Flavobacterium succinicans</name>
    <dbReference type="NCBI Taxonomy" id="29536"/>
    <lineage>
        <taxon>Bacteria</taxon>
        <taxon>Pseudomonadati</taxon>
        <taxon>Bacteroidota</taxon>
        <taxon>Flavobacteriia</taxon>
        <taxon>Flavobacteriales</taxon>
        <taxon>Flavobacteriaceae</taxon>
        <taxon>Flavobacterium</taxon>
    </lineage>
</organism>
<dbReference type="eggNOG" id="ENOG5030R2E">
    <property type="taxonomic scope" value="Bacteria"/>
</dbReference>
<evidence type="ECO:0000313" key="2">
    <source>
        <dbReference type="Proteomes" id="UP000182961"/>
    </source>
</evidence>
<name>A0A1I5ACW6_9FLAO</name>
<reference evidence="2" key="1">
    <citation type="submission" date="2016-10" db="EMBL/GenBank/DDBJ databases">
        <authorList>
            <person name="Varghese N."/>
            <person name="Submissions S."/>
        </authorList>
    </citation>
    <scope>NUCLEOTIDE SEQUENCE [LARGE SCALE GENOMIC DNA]</scope>
    <source>
        <strain evidence="2">DSM 4002</strain>
    </source>
</reference>
<evidence type="ECO:0000313" key="1">
    <source>
        <dbReference type="EMBL" id="SFN60242.1"/>
    </source>
</evidence>
<dbReference type="AlphaFoldDB" id="A0A1I5ACW6"/>
<sequence>MGIKKIARPINSAKNKFIKWLEDNKAENIDEFEGEKKEGDGWDYYRTVSAFVGDNLYTVYFTIWNGNVKIDYSDDENRYKDMSVDDFMQLLW</sequence>